<dbReference type="PANTHER" id="PTHR11717">
    <property type="entry name" value="LOW MOLECULAR WEIGHT PROTEIN TYROSINE PHOSPHATASE"/>
    <property type="match status" value="1"/>
</dbReference>
<evidence type="ECO:0000256" key="1">
    <source>
        <dbReference type="ARBA" id="ARBA00011063"/>
    </source>
</evidence>
<feature type="active site" description="Proton donor" evidence="6">
    <location>
        <position position="119"/>
    </location>
</feature>
<dbReference type="OrthoDB" id="9784339at2"/>
<dbReference type="EMBL" id="FZON01000010">
    <property type="protein sequence ID" value="SNS30207.1"/>
    <property type="molecule type" value="Genomic_DNA"/>
</dbReference>
<protein>
    <recommendedName>
        <fullName evidence="2">protein-tyrosine-phosphatase</fullName>
        <ecNumber evidence="2">3.1.3.48</ecNumber>
    </recommendedName>
</protein>
<evidence type="ECO:0000256" key="5">
    <source>
        <dbReference type="ARBA" id="ARBA00051722"/>
    </source>
</evidence>
<dbReference type="InterPro" id="IPR023485">
    <property type="entry name" value="Ptyr_pPase"/>
</dbReference>
<organism evidence="8 9">
    <name type="scientific">Antarctobacter heliothermus</name>
    <dbReference type="NCBI Taxonomy" id="74033"/>
    <lineage>
        <taxon>Bacteria</taxon>
        <taxon>Pseudomonadati</taxon>
        <taxon>Pseudomonadota</taxon>
        <taxon>Alphaproteobacteria</taxon>
        <taxon>Rhodobacterales</taxon>
        <taxon>Roseobacteraceae</taxon>
        <taxon>Antarctobacter</taxon>
    </lineage>
</organism>
<evidence type="ECO:0000256" key="4">
    <source>
        <dbReference type="ARBA" id="ARBA00022912"/>
    </source>
</evidence>
<evidence type="ECO:0000259" key="7">
    <source>
        <dbReference type="SMART" id="SM00226"/>
    </source>
</evidence>
<reference evidence="8 9" key="1">
    <citation type="submission" date="2017-06" db="EMBL/GenBank/DDBJ databases">
        <authorList>
            <person name="Kim H.J."/>
            <person name="Triplett B.A."/>
        </authorList>
    </citation>
    <scope>NUCLEOTIDE SEQUENCE [LARGE SCALE GENOMIC DNA]</scope>
    <source>
        <strain evidence="8 9">DSM 11445</strain>
    </source>
</reference>
<evidence type="ECO:0000256" key="6">
    <source>
        <dbReference type="PIRSR" id="PIRSR617867-1"/>
    </source>
</evidence>
<keyword evidence="3" id="KW-0378">Hydrolase</keyword>
<dbReference type="SUPFAM" id="SSF52788">
    <property type="entry name" value="Phosphotyrosine protein phosphatases I"/>
    <property type="match status" value="1"/>
</dbReference>
<name>A0A239DD32_9RHOB</name>
<dbReference type="Pfam" id="PF01451">
    <property type="entry name" value="LMWPc"/>
    <property type="match status" value="1"/>
</dbReference>
<evidence type="ECO:0000256" key="3">
    <source>
        <dbReference type="ARBA" id="ARBA00022801"/>
    </source>
</evidence>
<dbReference type="CDD" id="cd16343">
    <property type="entry name" value="LMWPTP"/>
    <property type="match status" value="1"/>
</dbReference>
<dbReference type="Proteomes" id="UP000198440">
    <property type="component" value="Unassembled WGS sequence"/>
</dbReference>
<accession>A0A239DD32</accession>
<dbReference type="AlphaFoldDB" id="A0A239DD32"/>
<gene>
    <name evidence="8" type="ORF">SAMN04488078_101063</name>
</gene>
<keyword evidence="4" id="KW-0904">Protein phosphatase</keyword>
<sequence>MFRSVLVVCVGNICRSPVGERLLSARLRNCGSSISVSSAGIGALVGHCADETAAAVAAEHGVDLDGHVAQQFSRELGLDHDLILTMEPGHRREIIKVAPDLSGRVMLFDHWQGGKGIADPYRRSRQFHEEVFSLIDTAGSAWAAKLAPAAKG</sequence>
<comment type="catalytic activity">
    <reaction evidence="5">
        <text>O-phospho-L-tyrosyl-[protein] + H2O = L-tyrosyl-[protein] + phosphate</text>
        <dbReference type="Rhea" id="RHEA:10684"/>
        <dbReference type="Rhea" id="RHEA-COMP:10136"/>
        <dbReference type="Rhea" id="RHEA-COMP:20101"/>
        <dbReference type="ChEBI" id="CHEBI:15377"/>
        <dbReference type="ChEBI" id="CHEBI:43474"/>
        <dbReference type="ChEBI" id="CHEBI:46858"/>
        <dbReference type="ChEBI" id="CHEBI:61978"/>
        <dbReference type="EC" id="3.1.3.48"/>
    </reaction>
</comment>
<dbReference type="InterPro" id="IPR036196">
    <property type="entry name" value="Ptyr_pPase_sf"/>
</dbReference>
<dbReference type="InterPro" id="IPR017867">
    <property type="entry name" value="Tyr_phospatase_low_mol_wt"/>
</dbReference>
<feature type="active site" evidence="6">
    <location>
        <position position="15"/>
    </location>
</feature>
<proteinExistence type="inferred from homology"/>
<dbReference type="RefSeq" id="WP_089277227.1">
    <property type="nucleotide sequence ID" value="NZ_FZON01000010.1"/>
</dbReference>
<dbReference type="InterPro" id="IPR050438">
    <property type="entry name" value="LMW_PTPase"/>
</dbReference>
<dbReference type="SMART" id="SM00226">
    <property type="entry name" value="LMWPc"/>
    <property type="match status" value="1"/>
</dbReference>
<dbReference type="PRINTS" id="PR00719">
    <property type="entry name" value="LMWPTPASE"/>
</dbReference>
<evidence type="ECO:0000313" key="8">
    <source>
        <dbReference type="EMBL" id="SNS30207.1"/>
    </source>
</evidence>
<dbReference type="PANTHER" id="PTHR11717:SF31">
    <property type="entry name" value="LOW MOLECULAR WEIGHT PROTEIN-TYROSINE-PHOSPHATASE ETP-RELATED"/>
    <property type="match status" value="1"/>
</dbReference>
<dbReference type="GO" id="GO:0004725">
    <property type="term" value="F:protein tyrosine phosphatase activity"/>
    <property type="evidence" value="ECO:0007669"/>
    <property type="project" value="UniProtKB-EC"/>
</dbReference>
<dbReference type="Gene3D" id="3.40.50.2300">
    <property type="match status" value="1"/>
</dbReference>
<comment type="similarity">
    <text evidence="1">Belongs to the low molecular weight phosphotyrosine protein phosphatase family.</text>
</comment>
<feature type="domain" description="Phosphotyrosine protein phosphatase I" evidence="7">
    <location>
        <begin position="3"/>
        <end position="145"/>
    </location>
</feature>
<evidence type="ECO:0000256" key="2">
    <source>
        <dbReference type="ARBA" id="ARBA00013064"/>
    </source>
</evidence>
<dbReference type="EC" id="3.1.3.48" evidence="2"/>
<feature type="active site" description="Nucleophile" evidence="6">
    <location>
        <position position="9"/>
    </location>
</feature>
<evidence type="ECO:0000313" key="9">
    <source>
        <dbReference type="Proteomes" id="UP000198440"/>
    </source>
</evidence>